<dbReference type="EMBL" id="AKFT01000214">
    <property type="protein sequence ID" value="EJF36792.1"/>
    <property type="molecule type" value="Genomic_DNA"/>
</dbReference>
<proteinExistence type="predicted"/>
<name>J0MXK1_9ACTO</name>
<keyword evidence="3" id="KW-1185">Reference proteome</keyword>
<reference evidence="2 3" key="1">
    <citation type="submission" date="2012-05" db="EMBL/GenBank/DDBJ databases">
        <authorList>
            <person name="Harkins D.M."/>
            <person name="Madupu R."/>
            <person name="Durkin A.S."/>
            <person name="Torralba M."/>
            <person name="Methe B."/>
            <person name="Sutton G.G."/>
            <person name="Nelson K.E."/>
        </authorList>
    </citation>
    <scope>NUCLEOTIDE SEQUENCE [LARGE SCALE GENOMIC DNA]</scope>
    <source>
        <strain evidence="2 3">F0489</strain>
    </source>
</reference>
<gene>
    <name evidence="2" type="ORF">HMPREF1318_0383</name>
</gene>
<comment type="caution">
    <text evidence="2">The sequence shown here is derived from an EMBL/GenBank/DDBJ whole genome shotgun (WGS) entry which is preliminary data.</text>
</comment>
<dbReference type="AlphaFoldDB" id="J0MXK1"/>
<dbReference type="Proteomes" id="UP000002941">
    <property type="component" value="Unassembled WGS sequence"/>
</dbReference>
<evidence type="ECO:0000313" key="3">
    <source>
        <dbReference type="Proteomes" id="UP000002941"/>
    </source>
</evidence>
<feature type="region of interest" description="Disordered" evidence="1">
    <location>
        <begin position="53"/>
        <end position="74"/>
    </location>
</feature>
<evidence type="ECO:0000256" key="1">
    <source>
        <dbReference type="SAM" id="MobiDB-lite"/>
    </source>
</evidence>
<accession>J0MXK1</accession>
<sequence length="74" mass="7236">MVRSGASAVTDISAAVSASSMHGYHEGVTGLHRLVDDGSGEVRSQVVGTGELVAPTLGSGGEDAAAVGRAGRIS</sequence>
<protein>
    <submittedName>
        <fullName evidence="2">Uncharacterized protein</fullName>
    </submittedName>
</protein>
<organism evidence="2 3">
    <name type="scientific">Actinomyces massiliensis F0489</name>
    <dbReference type="NCBI Taxonomy" id="1125718"/>
    <lineage>
        <taxon>Bacteria</taxon>
        <taxon>Bacillati</taxon>
        <taxon>Actinomycetota</taxon>
        <taxon>Actinomycetes</taxon>
        <taxon>Actinomycetales</taxon>
        <taxon>Actinomycetaceae</taxon>
        <taxon>Actinomyces</taxon>
    </lineage>
</organism>
<evidence type="ECO:0000313" key="2">
    <source>
        <dbReference type="EMBL" id="EJF36792.1"/>
    </source>
</evidence>